<gene>
    <name evidence="2" type="ORF">M9458_035018</name>
</gene>
<accession>A0ABD0P925</accession>
<organism evidence="2 3">
    <name type="scientific">Cirrhinus mrigala</name>
    <name type="common">Mrigala</name>
    <dbReference type="NCBI Taxonomy" id="683832"/>
    <lineage>
        <taxon>Eukaryota</taxon>
        <taxon>Metazoa</taxon>
        <taxon>Chordata</taxon>
        <taxon>Craniata</taxon>
        <taxon>Vertebrata</taxon>
        <taxon>Euteleostomi</taxon>
        <taxon>Actinopterygii</taxon>
        <taxon>Neopterygii</taxon>
        <taxon>Teleostei</taxon>
        <taxon>Ostariophysi</taxon>
        <taxon>Cypriniformes</taxon>
        <taxon>Cyprinidae</taxon>
        <taxon>Labeoninae</taxon>
        <taxon>Labeonini</taxon>
        <taxon>Cirrhinus</taxon>
    </lineage>
</organism>
<keyword evidence="3" id="KW-1185">Reference proteome</keyword>
<feature type="compositionally biased region" description="Pro residues" evidence="1">
    <location>
        <begin position="47"/>
        <end position="69"/>
    </location>
</feature>
<evidence type="ECO:0000256" key="1">
    <source>
        <dbReference type="SAM" id="MobiDB-lite"/>
    </source>
</evidence>
<name>A0ABD0P925_CIRMR</name>
<dbReference type="Proteomes" id="UP001529510">
    <property type="component" value="Unassembled WGS sequence"/>
</dbReference>
<protein>
    <submittedName>
        <fullName evidence="2">Uncharacterized protein</fullName>
    </submittedName>
</protein>
<feature type="non-terminal residue" evidence="2">
    <location>
        <position position="69"/>
    </location>
</feature>
<reference evidence="2 3" key="1">
    <citation type="submission" date="2024-05" db="EMBL/GenBank/DDBJ databases">
        <title>Genome sequencing and assembly of Indian major carp, Cirrhinus mrigala (Hamilton, 1822).</title>
        <authorList>
            <person name="Mohindra V."/>
            <person name="Chowdhury L.M."/>
            <person name="Lal K."/>
            <person name="Jena J.K."/>
        </authorList>
    </citation>
    <scope>NUCLEOTIDE SEQUENCE [LARGE SCALE GENOMIC DNA]</scope>
    <source>
        <strain evidence="2">CM1030</strain>
        <tissue evidence="2">Blood</tissue>
    </source>
</reference>
<comment type="caution">
    <text evidence="2">The sequence shown here is derived from an EMBL/GenBank/DDBJ whole genome shotgun (WGS) entry which is preliminary data.</text>
</comment>
<evidence type="ECO:0000313" key="2">
    <source>
        <dbReference type="EMBL" id="KAL0170422.1"/>
    </source>
</evidence>
<proteinExistence type="predicted"/>
<sequence length="69" mass="7475">SASCTVAEDELIILLDFEEDLLDWETDLEADLLPVLSPSSPLVLSSPPEPAPPEYSPTHPLLPTPQLPL</sequence>
<dbReference type="EMBL" id="JAMKFB020000017">
    <property type="protein sequence ID" value="KAL0170422.1"/>
    <property type="molecule type" value="Genomic_DNA"/>
</dbReference>
<dbReference type="AlphaFoldDB" id="A0ABD0P925"/>
<evidence type="ECO:0000313" key="3">
    <source>
        <dbReference type="Proteomes" id="UP001529510"/>
    </source>
</evidence>
<feature type="non-terminal residue" evidence="2">
    <location>
        <position position="1"/>
    </location>
</feature>
<feature type="region of interest" description="Disordered" evidence="1">
    <location>
        <begin position="39"/>
        <end position="69"/>
    </location>
</feature>